<sequence>MRQLKYHEQRLLRKVNFFEWKRDKTARENKFLKKYLIQDREDYHRYNKLCGLITKLVAGLRKLPPEDSFRMKMTELLLDKLYRMGVVSRREGLGAVEGLAASAFCRRRLPVVLLRLRMATHLQQAVEYVEQGHVRLGAEVVTSPSLHITRDAEDHLAWAEGSAIKRHVAAFRSQADDFDLLQAA</sequence>
<dbReference type="InterPro" id="IPR022801">
    <property type="entry name" value="Ribosomal_uS4"/>
</dbReference>
<dbReference type="GO" id="GO:0006364">
    <property type="term" value="P:rRNA processing"/>
    <property type="evidence" value="ECO:0007669"/>
    <property type="project" value="TreeGrafter"/>
</dbReference>
<dbReference type="EMBL" id="HG675676">
    <property type="protein sequence ID" value="CDJ41848.1"/>
    <property type="molecule type" value="Genomic_DNA"/>
</dbReference>
<dbReference type="GO" id="GO:0030515">
    <property type="term" value="F:snoRNA binding"/>
    <property type="evidence" value="ECO:0007669"/>
    <property type="project" value="TreeGrafter"/>
</dbReference>
<dbReference type="SMART" id="SM00363">
    <property type="entry name" value="S4"/>
    <property type="match status" value="1"/>
</dbReference>
<organism evidence="10">
    <name type="scientific">Eimeria tenella</name>
    <name type="common">Coccidian parasite</name>
    <dbReference type="NCBI Taxonomy" id="5802"/>
    <lineage>
        <taxon>Eukaryota</taxon>
        <taxon>Sar</taxon>
        <taxon>Alveolata</taxon>
        <taxon>Apicomplexa</taxon>
        <taxon>Conoidasida</taxon>
        <taxon>Coccidia</taxon>
        <taxon>Eucoccidiorida</taxon>
        <taxon>Eimeriorina</taxon>
        <taxon>Eimeriidae</taxon>
        <taxon>Eimeria</taxon>
    </lineage>
</organism>
<dbReference type="Gene3D" id="3.10.290.10">
    <property type="entry name" value="RNA-binding S4 domain"/>
    <property type="match status" value="1"/>
</dbReference>
<keyword evidence="6 11" id="KW-0687">Ribonucleoprotein</keyword>
<feature type="domain" description="RNA-binding S4" evidence="8">
    <location>
        <begin position="107"/>
        <end position="174"/>
    </location>
</feature>
<dbReference type="GO" id="GO:0032040">
    <property type="term" value="C:small-subunit processome"/>
    <property type="evidence" value="ECO:0007669"/>
    <property type="project" value="TreeGrafter"/>
</dbReference>
<reference evidence="11" key="3">
    <citation type="submission" date="2013-10" db="EMBL/GenBank/DDBJ databases">
        <authorList>
            <person name="Aslett M."/>
        </authorList>
    </citation>
    <scope>NUCLEOTIDE SEQUENCE [LARGE SCALE GENOMIC DNA]</scope>
    <source>
        <strain evidence="11">Houghton</strain>
    </source>
</reference>
<dbReference type="PANTHER" id="PTHR11831">
    <property type="entry name" value="30S 40S RIBOSOMAL PROTEIN"/>
    <property type="match status" value="1"/>
</dbReference>
<evidence type="ECO:0000256" key="2">
    <source>
        <dbReference type="ARBA" id="ARBA00007465"/>
    </source>
</evidence>
<evidence type="ECO:0000256" key="1">
    <source>
        <dbReference type="ARBA" id="ARBA00004604"/>
    </source>
</evidence>
<dbReference type="InterPro" id="IPR036986">
    <property type="entry name" value="S4_RNA-bd_sf"/>
</dbReference>
<proteinExistence type="evidence at transcript level"/>
<dbReference type="AlphaFoldDB" id="H9B9Q4"/>
<evidence type="ECO:0000256" key="6">
    <source>
        <dbReference type="ARBA" id="ARBA00023274"/>
    </source>
</evidence>
<dbReference type="GO" id="GO:0019843">
    <property type="term" value="F:rRNA binding"/>
    <property type="evidence" value="ECO:0007669"/>
    <property type="project" value="InterPro"/>
</dbReference>
<dbReference type="Proteomes" id="UP000030747">
    <property type="component" value="Unassembled WGS sequence"/>
</dbReference>
<reference evidence="10" key="1">
    <citation type="journal article" date="2012" name="BMC Genomics">
        <title>Characterisation of full-length cDNA sequences provides insights into the Eimeria tenella transcriptome.</title>
        <authorList>
            <person name="Amiruddin N."/>
            <person name="Lee X.W."/>
            <person name="Blake D.P."/>
            <person name="Suzuki Y."/>
            <person name="Tay Y.L."/>
            <person name="Lim L.S."/>
            <person name="Tomley F.M."/>
            <person name="Watanabe J."/>
            <person name="Sugimoto C."/>
            <person name="Wan K.L."/>
        </authorList>
    </citation>
    <scope>NUCLEOTIDE SEQUENCE</scope>
    <source>
        <strain evidence="10">Houghton</strain>
    </source>
</reference>
<keyword evidence="5" id="KW-0539">Nucleus</keyword>
<evidence type="ECO:0000313" key="11">
    <source>
        <dbReference type="EMBL" id="CDJ41848.1"/>
    </source>
</evidence>
<keyword evidence="3" id="KW-0690">Ribosome biogenesis</keyword>
<dbReference type="PROSITE" id="PS50889">
    <property type="entry name" value="S4"/>
    <property type="match status" value="1"/>
</dbReference>
<keyword evidence="12" id="KW-1185">Reference proteome</keyword>
<dbReference type="Pfam" id="PF00163">
    <property type="entry name" value="Ribosomal_S4"/>
    <property type="match status" value="1"/>
</dbReference>
<dbReference type="OrthoDB" id="10248812at2759"/>
<dbReference type="GeneID" id="25253564"/>
<evidence type="ECO:0000259" key="8">
    <source>
        <dbReference type="SMART" id="SM00363"/>
    </source>
</evidence>
<dbReference type="CDD" id="cd00165">
    <property type="entry name" value="S4"/>
    <property type="match status" value="1"/>
</dbReference>
<evidence type="ECO:0000256" key="7">
    <source>
        <dbReference type="PROSITE-ProRule" id="PRU00182"/>
    </source>
</evidence>
<dbReference type="InterPro" id="IPR002942">
    <property type="entry name" value="S4_RNA-bd"/>
</dbReference>
<dbReference type="RefSeq" id="XP_013232598.1">
    <property type="nucleotide sequence ID" value="XM_013377144.1"/>
</dbReference>
<keyword evidence="4 7" id="KW-0694">RNA-binding</keyword>
<dbReference type="SMART" id="SM01390">
    <property type="entry name" value="Ribosomal_S4"/>
    <property type="match status" value="1"/>
</dbReference>
<comment type="subcellular location">
    <subcellularLocation>
        <location evidence="1">Nucleus</location>
        <location evidence="1">Nucleolus</location>
    </subcellularLocation>
</comment>
<dbReference type="GO" id="GO:0042274">
    <property type="term" value="P:ribosomal small subunit biogenesis"/>
    <property type="evidence" value="ECO:0007669"/>
    <property type="project" value="TreeGrafter"/>
</dbReference>
<evidence type="ECO:0000256" key="4">
    <source>
        <dbReference type="ARBA" id="ARBA00022884"/>
    </source>
</evidence>
<feature type="domain" description="Small ribosomal subunit protein uS4 N-terminal" evidence="9">
    <location>
        <begin position="3"/>
        <end position="106"/>
    </location>
</feature>
<dbReference type="GO" id="GO:0034457">
    <property type="term" value="C:Mpp10 complex"/>
    <property type="evidence" value="ECO:0007669"/>
    <property type="project" value="TreeGrafter"/>
</dbReference>
<dbReference type="VEuPathDB" id="ToxoDB:ETH_00022260"/>
<evidence type="ECO:0000256" key="3">
    <source>
        <dbReference type="ARBA" id="ARBA00022517"/>
    </source>
</evidence>
<dbReference type="InterPro" id="IPR001912">
    <property type="entry name" value="Ribosomal_uS4_N"/>
</dbReference>
<dbReference type="PANTHER" id="PTHR11831:SF1">
    <property type="entry name" value="U3 SMALL NUCLEOLAR RIBONUCLEOPROTEIN PROTEIN IMP3"/>
    <property type="match status" value="1"/>
</dbReference>
<accession>H9B9Q4</accession>
<gene>
    <name evidence="11" type="ORF">ETH_00022260</name>
</gene>
<evidence type="ECO:0000259" key="9">
    <source>
        <dbReference type="SMART" id="SM01390"/>
    </source>
</evidence>
<evidence type="ECO:0000313" key="12">
    <source>
        <dbReference type="Proteomes" id="UP000030747"/>
    </source>
</evidence>
<dbReference type="OMA" id="FRIKHEQ"/>
<evidence type="ECO:0000313" key="10">
    <source>
        <dbReference type="EMBL" id="AET50714.1"/>
    </source>
</evidence>
<reference evidence="11" key="2">
    <citation type="submission" date="2013-10" db="EMBL/GenBank/DDBJ databases">
        <title>Genomic analysis of the causative agents of coccidiosis in chickens.</title>
        <authorList>
            <person name="Reid A.J."/>
            <person name="Blake D."/>
            <person name="Billington K."/>
            <person name="Browne H."/>
            <person name="Dunn M."/>
            <person name="Hung S."/>
            <person name="Kawahara F."/>
            <person name="Miranda-Saavedra D."/>
            <person name="Mourier T."/>
            <person name="Nagra H."/>
            <person name="Otto T.D."/>
            <person name="Rawlings N."/>
            <person name="Sanchez A."/>
            <person name="Sanders M."/>
            <person name="Subramaniam C."/>
            <person name="Tay Y."/>
            <person name="Dear P."/>
            <person name="Doerig C."/>
            <person name="Gruber A."/>
            <person name="Parkinson J."/>
            <person name="Shirley M."/>
            <person name="Wan K.L."/>
            <person name="Berriman M."/>
            <person name="Tomley F."/>
            <person name="Pain A."/>
        </authorList>
    </citation>
    <scope>NUCLEOTIDE SEQUENCE [LARGE SCALE GENOMIC DNA]</scope>
    <source>
        <strain evidence="11">Houghton</strain>
    </source>
</reference>
<comment type="similarity">
    <text evidence="2">Belongs to the universal ribosomal protein uS4 family.</text>
</comment>
<dbReference type="Pfam" id="PF01479">
    <property type="entry name" value="S4"/>
    <property type="match status" value="1"/>
</dbReference>
<name>H9B9Q4_EIMTE</name>
<dbReference type="SUPFAM" id="SSF55174">
    <property type="entry name" value="Alpha-L RNA-binding motif"/>
    <property type="match status" value="1"/>
</dbReference>
<dbReference type="EMBL" id="JN987491">
    <property type="protein sequence ID" value="AET50714.1"/>
    <property type="molecule type" value="mRNA"/>
</dbReference>
<protein>
    <submittedName>
        <fullName evidence="11">U3 small nucleolar ribonucleoprotein protein IMP3, putative</fullName>
    </submittedName>
</protein>
<evidence type="ECO:0000256" key="5">
    <source>
        <dbReference type="ARBA" id="ARBA00023242"/>
    </source>
</evidence>